<comment type="pathway">
    <text evidence="2 12">Cell wall biogenesis; peptidoglycan biosynthesis.</text>
</comment>
<feature type="binding site" evidence="12">
    <location>
        <position position="327"/>
    </location>
    <ligand>
        <name>UDP-N-acetyl-alpha-D-glucosamine</name>
        <dbReference type="ChEBI" id="CHEBI:57705"/>
    </ligand>
</feature>
<dbReference type="AlphaFoldDB" id="A0A1I5FBE6"/>
<keyword evidence="8 12" id="KW-0131">Cell cycle</keyword>
<evidence type="ECO:0000313" key="14">
    <source>
        <dbReference type="EMBL" id="SFO20959.1"/>
    </source>
</evidence>
<dbReference type="GO" id="GO:0009252">
    <property type="term" value="P:peptidoglycan biosynthetic process"/>
    <property type="evidence" value="ECO:0007669"/>
    <property type="project" value="UniProtKB-UniRule"/>
</dbReference>
<keyword evidence="5 12" id="KW-0808">Transferase</keyword>
<dbReference type="GO" id="GO:0008360">
    <property type="term" value="P:regulation of cell shape"/>
    <property type="evidence" value="ECO:0007669"/>
    <property type="project" value="UniProtKB-KW"/>
</dbReference>
<dbReference type="EC" id="2.5.1.7" evidence="12"/>
<dbReference type="GO" id="GO:0051301">
    <property type="term" value="P:cell division"/>
    <property type="evidence" value="ECO:0007669"/>
    <property type="project" value="UniProtKB-KW"/>
</dbReference>
<evidence type="ECO:0000256" key="11">
    <source>
        <dbReference type="ARBA" id="ARBA00047527"/>
    </source>
</evidence>
<dbReference type="InterPro" id="IPR005750">
    <property type="entry name" value="UDP_GlcNAc_COvinyl_MurA"/>
</dbReference>
<evidence type="ECO:0000256" key="1">
    <source>
        <dbReference type="ARBA" id="ARBA00004496"/>
    </source>
</evidence>
<evidence type="ECO:0000313" key="15">
    <source>
        <dbReference type="Proteomes" id="UP000198806"/>
    </source>
</evidence>
<comment type="function">
    <text evidence="12">Cell wall formation. Adds enolpyruvyl to UDP-N-acetylglucosamine.</text>
</comment>
<keyword evidence="9 12" id="KW-0961">Cell wall biogenesis/degradation</keyword>
<dbReference type="Gene3D" id="3.65.10.10">
    <property type="entry name" value="Enolpyruvate transferase domain"/>
    <property type="match status" value="2"/>
</dbReference>
<evidence type="ECO:0000259" key="13">
    <source>
        <dbReference type="Pfam" id="PF00275"/>
    </source>
</evidence>
<feature type="modified residue" description="2-(S-cysteinyl)pyruvic acid O-phosphothioketal" evidence="12">
    <location>
        <position position="116"/>
    </location>
</feature>
<dbReference type="NCBIfam" id="NF006873">
    <property type="entry name" value="PRK09369.1"/>
    <property type="match status" value="1"/>
</dbReference>
<feature type="domain" description="Enolpyruvate transferase" evidence="13">
    <location>
        <begin position="8"/>
        <end position="405"/>
    </location>
</feature>
<comment type="subcellular location">
    <subcellularLocation>
        <location evidence="1 12">Cytoplasm</location>
    </subcellularLocation>
</comment>
<keyword evidence="12" id="KW-0670">Pyruvate</keyword>
<keyword evidence="4 12" id="KW-0132">Cell division</keyword>
<evidence type="ECO:0000256" key="12">
    <source>
        <dbReference type="HAMAP-Rule" id="MF_00111"/>
    </source>
</evidence>
<dbReference type="Proteomes" id="UP000198806">
    <property type="component" value="Unassembled WGS sequence"/>
</dbReference>
<dbReference type="HAMAP" id="MF_00111">
    <property type="entry name" value="MurA"/>
    <property type="match status" value="1"/>
</dbReference>
<reference evidence="14 15" key="1">
    <citation type="submission" date="2016-10" db="EMBL/GenBank/DDBJ databases">
        <authorList>
            <person name="de Groot N.N."/>
        </authorList>
    </citation>
    <scope>NUCLEOTIDE SEQUENCE [LARGE SCALE GENOMIC DNA]</scope>
    <source>
        <strain evidence="14 15">DSM 1283</strain>
    </source>
</reference>
<evidence type="ECO:0000256" key="6">
    <source>
        <dbReference type="ARBA" id="ARBA00022960"/>
    </source>
</evidence>
<feature type="binding site" evidence="12">
    <location>
        <begin position="22"/>
        <end position="23"/>
    </location>
    <ligand>
        <name>phosphoenolpyruvate</name>
        <dbReference type="ChEBI" id="CHEBI:58702"/>
    </ligand>
</feature>
<comment type="similarity">
    <text evidence="10 12">Belongs to the EPSP synthase family. MurA subfamily.</text>
</comment>
<proteinExistence type="inferred from homology"/>
<name>A0A1I5FBE6_9FIRM</name>
<evidence type="ECO:0000256" key="10">
    <source>
        <dbReference type="ARBA" id="ARBA00038367"/>
    </source>
</evidence>
<sequence>MAIIQIVGGNELNGEVNIQGSKNAVLPILAATVLVNGITKLNHCPKILDVYHMINILETIGCLVEWEGSTLIVDTTTLNTSTVPEDLVKKMRSSIILMGALLGRRKSAIVTYPGGCSIGARPIDFHLHAFAKMNISLKEEDGLIYCNTEGVIGTDIFLEFPSVGATENVILAAILAKGKTVIYNAAKEPEIIELCNFLNAAGADIVGAGSDKVEIHGVENLHDVEYTTASDRIVAGTYLAAVAGVGGEVILRGINSSCLEGVILVLREIGSHIICGEDYIQISSHGRPKPIPIIRTMPFPGFPTDMQSQMMSVLMKSTGTSKIVEDIFEGRFQNVKEQIKFGADIQINGREATIRGCSQLQGADVYASELRGGAALIIAGLMAEGKTNVHNPIHIQRGYEDICRDLGNLGAEISYISED</sequence>
<keyword evidence="6 12" id="KW-0133">Cell shape</keyword>
<dbReference type="EMBL" id="FOWD01000013">
    <property type="protein sequence ID" value="SFO20959.1"/>
    <property type="molecule type" value="Genomic_DNA"/>
</dbReference>
<comment type="catalytic activity">
    <reaction evidence="11 12">
        <text>phosphoenolpyruvate + UDP-N-acetyl-alpha-D-glucosamine = UDP-N-acetyl-3-O-(1-carboxyvinyl)-alpha-D-glucosamine + phosphate</text>
        <dbReference type="Rhea" id="RHEA:18681"/>
        <dbReference type="ChEBI" id="CHEBI:43474"/>
        <dbReference type="ChEBI" id="CHEBI:57705"/>
        <dbReference type="ChEBI" id="CHEBI:58702"/>
        <dbReference type="ChEBI" id="CHEBI:68483"/>
        <dbReference type="EC" id="2.5.1.7"/>
    </reaction>
</comment>
<dbReference type="GO" id="GO:0005737">
    <property type="term" value="C:cytoplasm"/>
    <property type="evidence" value="ECO:0007669"/>
    <property type="project" value="UniProtKB-SubCell"/>
</dbReference>
<dbReference type="InterPro" id="IPR036968">
    <property type="entry name" value="Enolpyruvate_Tfrase_sf"/>
</dbReference>
<evidence type="ECO:0000256" key="8">
    <source>
        <dbReference type="ARBA" id="ARBA00023306"/>
    </source>
</evidence>
<dbReference type="RefSeq" id="WP_091686248.1">
    <property type="nucleotide sequence ID" value="NZ_BAABFM010000027.1"/>
</dbReference>
<evidence type="ECO:0000256" key="7">
    <source>
        <dbReference type="ARBA" id="ARBA00022984"/>
    </source>
</evidence>
<dbReference type="InterPro" id="IPR013792">
    <property type="entry name" value="RNA3'P_cycl/enolpyr_Trfase_a/b"/>
</dbReference>
<feature type="binding site" evidence="12">
    <location>
        <position position="305"/>
    </location>
    <ligand>
        <name>UDP-N-acetyl-alpha-D-glucosamine</name>
        <dbReference type="ChEBI" id="CHEBI:57705"/>
    </ligand>
</feature>
<dbReference type="GO" id="GO:0071555">
    <property type="term" value="P:cell wall organization"/>
    <property type="evidence" value="ECO:0007669"/>
    <property type="project" value="UniProtKB-KW"/>
</dbReference>
<dbReference type="STRING" id="1527.SAMN04489757_11317"/>
<dbReference type="SUPFAM" id="SSF55205">
    <property type="entry name" value="EPT/RTPC-like"/>
    <property type="match status" value="1"/>
</dbReference>
<feature type="binding site" evidence="12">
    <location>
        <position position="92"/>
    </location>
    <ligand>
        <name>UDP-N-acetyl-alpha-D-glucosamine</name>
        <dbReference type="ChEBI" id="CHEBI:57705"/>
    </ligand>
</feature>
<accession>A0A1I5FBE6</accession>
<protein>
    <recommendedName>
        <fullName evidence="12">UDP-N-acetylglucosamine 1-carboxyvinyltransferase</fullName>
        <ecNumber evidence="12">2.5.1.7</ecNumber>
    </recommendedName>
    <alternativeName>
        <fullName evidence="12">Enoylpyruvate transferase</fullName>
    </alternativeName>
    <alternativeName>
        <fullName evidence="12">UDP-N-acetylglucosamine enolpyruvyl transferase</fullName>
        <shortName evidence="12">EPT</shortName>
    </alternativeName>
</protein>
<dbReference type="PANTHER" id="PTHR43783:SF1">
    <property type="entry name" value="UDP-N-ACETYLGLUCOSAMINE 1-CARBOXYVINYLTRANSFERASE"/>
    <property type="match status" value="1"/>
</dbReference>
<dbReference type="InterPro" id="IPR001986">
    <property type="entry name" value="Enolpyruvate_Tfrase_dom"/>
</dbReference>
<dbReference type="CDD" id="cd01555">
    <property type="entry name" value="UdpNAET"/>
    <property type="match status" value="1"/>
</dbReference>
<dbReference type="NCBIfam" id="TIGR01072">
    <property type="entry name" value="murA"/>
    <property type="match status" value="1"/>
</dbReference>
<evidence type="ECO:0000256" key="4">
    <source>
        <dbReference type="ARBA" id="ARBA00022618"/>
    </source>
</evidence>
<keyword evidence="3 12" id="KW-0963">Cytoplasm</keyword>
<dbReference type="PANTHER" id="PTHR43783">
    <property type="entry name" value="UDP-N-ACETYLGLUCOSAMINE 1-CARBOXYVINYLTRANSFERASE"/>
    <property type="match status" value="1"/>
</dbReference>
<organism evidence="14 15">
    <name type="scientific">Anaerocolumna aminovalerica</name>
    <dbReference type="NCBI Taxonomy" id="1527"/>
    <lineage>
        <taxon>Bacteria</taxon>
        <taxon>Bacillati</taxon>
        <taxon>Bacillota</taxon>
        <taxon>Clostridia</taxon>
        <taxon>Lachnospirales</taxon>
        <taxon>Lachnospiraceae</taxon>
        <taxon>Anaerocolumna</taxon>
    </lineage>
</organism>
<evidence type="ECO:0000256" key="3">
    <source>
        <dbReference type="ARBA" id="ARBA00022490"/>
    </source>
</evidence>
<dbReference type="GO" id="GO:0008760">
    <property type="term" value="F:UDP-N-acetylglucosamine 1-carboxyvinyltransferase activity"/>
    <property type="evidence" value="ECO:0007669"/>
    <property type="project" value="UniProtKB-UniRule"/>
</dbReference>
<comment type="caution">
    <text evidence="12">Lacks conserved residue(s) required for the propagation of feature annotation.</text>
</comment>
<dbReference type="OrthoDB" id="9803760at2"/>
<keyword evidence="15" id="KW-1185">Reference proteome</keyword>
<evidence type="ECO:0000256" key="2">
    <source>
        <dbReference type="ARBA" id="ARBA00004752"/>
    </source>
</evidence>
<keyword evidence="7 12" id="KW-0573">Peptidoglycan synthesis</keyword>
<dbReference type="Pfam" id="PF00275">
    <property type="entry name" value="EPSP_synthase"/>
    <property type="match status" value="1"/>
</dbReference>
<gene>
    <name evidence="12" type="primary">murA</name>
    <name evidence="14" type="ORF">SAMN04489757_11317</name>
</gene>
<dbReference type="UniPathway" id="UPA00219"/>
<evidence type="ECO:0000256" key="9">
    <source>
        <dbReference type="ARBA" id="ARBA00023316"/>
    </source>
</evidence>
<dbReference type="GO" id="GO:0019277">
    <property type="term" value="P:UDP-N-acetylgalactosamine biosynthetic process"/>
    <property type="evidence" value="ECO:0007669"/>
    <property type="project" value="InterPro"/>
</dbReference>
<feature type="active site" description="Proton donor" evidence="12">
    <location>
        <position position="116"/>
    </location>
</feature>
<evidence type="ECO:0000256" key="5">
    <source>
        <dbReference type="ARBA" id="ARBA00022679"/>
    </source>
</evidence>
<dbReference type="InterPro" id="IPR050068">
    <property type="entry name" value="MurA_subfamily"/>
</dbReference>